<feature type="compositionally biased region" description="Basic and acidic residues" evidence="7">
    <location>
        <begin position="182"/>
        <end position="211"/>
    </location>
</feature>
<evidence type="ECO:0000313" key="11">
    <source>
        <dbReference type="Proteomes" id="UP001597273"/>
    </source>
</evidence>
<dbReference type="CDD" id="cd06849">
    <property type="entry name" value="lipoyl_domain"/>
    <property type="match status" value="1"/>
</dbReference>
<feature type="domain" description="Lipoyl-binding" evidence="8">
    <location>
        <begin position="1"/>
        <end position="76"/>
    </location>
</feature>
<keyword evidence="4 6" id="KW-0450">Lipoyl</keyword>
<feature type="domain" description="Peripheral subunit-binding (PSBD)" evidence="9">
    <location>
        <begin position="138"/>
        <end position="175"/>
    </location>
</feature>
<dbReference type="InterPro" id="IPR036625">
    <property type="entry name" value="E3-bd_dom_sf"/>
</dbReference>
<organism evidence="10 11">
    <name type="scientific">Planococcus chinensis</name>
    <dbReference type="NCBI Taxonomy" id="272917"/>
    <lineage>
        <taxon>Bacteria</taxon>
        <taxon>Bacillati</taxon>
        <taxon>Bacillota</taxon>
        <taxon>Bacilli</taxon>
        <taxon>Bacillales</taxon>
        <taxon>Caryophanaceae</taxon>
        <taxon>Planococcus</taxon>
    </lineage>
</organism>
<comment type="caution">
    <text evidence="10">The sequence shown here is derived from an EMBL/GenBank/DDBJ whole genome shotgun (WGS) entry which is preliminary data.</text>
</comment>
<dbReference type="SUPFAM" id="SSF47005">
    <property type="entry name" value="Peripheral subunit-binding domain of 2-oxo acid dehydrogenase complex"/>
    <property type="match status" value="1"/>
</dbReference>
<evidence type="ECO:0000256" key="4">
    <source>
        <dbReference type="ARBA" id="ARBA00022823"/>
    </source>
</evidence>
<evidence type="ECO:0000313" key="10">
    <source>
        <dbReference type="EMBL" id="MFD1862843.1"/>
    </source>
</evidence>
<evidence type="ECO:0000256" key="2">
    <source>
        <dbReference type="ARBA" id="ARBA00007317"/>
    </source>
</evidence>
<dbReference type="InterPro" id="IPR000089">
    <property type="entry name" value="Biotin_lipoyl"/>
</dbReference>
<evidence type="ECO:0000259" key="8">
    <source>
        <dbReference type="PROSITE" id="PS50968"/>
    </source>
</evidence>
<dbReference type="Gene3D" id="2.40.50.100">
    <property type="match status" value="1"/>
</dbReference>
<dbReference type="PANTHER" id="PTHR43178:SF5">
    <property type="entry name" value="LIPOAMIDE ACYLTRANSFERASE COMPONENT OF BRANCHED-CHAIN ALPHA-KETO ACID DEHYDROGENASE COMPLEX, MITOCHONDRIAL"/>
    <property type="match status" value="1"/>
</dbReference>
<sequence>MFEMKLPKIREDVDESLVVIWFVSAGDSVKKGDRLLEVQTEKEVTEIESERDGVIKEIKVKRGESAKVGEVLVLIGEDGKDKEPEEQKLVEAAAEQGKTGKKPAAKRKGQKPEEQEIVEKIEKPAEEKAQESVQETPRVAPGLRKLARELGVGLENVTGTGRNGKITEEDIRGAHAGAGEPKAAEKPPAKDETSATDEKTTKDEIPAKDEASETVEAAAAAEDSGAPGGMAEAEGGNGQGTAGVEPSENIIPLTGTRGVIARRMTQSLQQSAQLTEMAWADVTKLEAKKEKLGEGAGWTALFGKAVAHALQNHPALNAHISENGIKLKKTVDLGFAIDTENGLLVASVPRANEGTASELHQKLSELAEKARNGKLSKEESSGSSFTVTSLGGYSVQFFTPIINPPETAILGIGKIEDYLVMEGRKVRVRRRVPLSLTVDHRAIDGAPAAKFLDELIRLLEKPKRFLEKKEK</sequence>
<evidence type="ECO:0000256" key="7">
    <source>
        <dbReference type="SAM" id="MobiDB-lite"/>
    </source>
</evidence>
<comment type="similarity">
    <text evidence="2 6">Belongs to the 2-oxoacid dehydrogenase family.</text>
</comment>
<dbReference type="InterPro" id="IPR050743">
    <property type="entry name" value="2-oxoacid_DH_E2_comp"/>
</dbReference>
<dbReference type="EC" id="2.3.1.-" evidence="6"/>
<dbReference type="InterPro" id="IPR023213">
    <property type="entry name" value="CAT-like_dom_sf"/>
</dbReference>
<dbReference type="PROSITE" id="PS50968">
    <property type="entry name" value="BIOTINYL_LIPOYL"/>
    <property type="match status" value="1"/>
</dbReference>
<dbReference type="Gene3D" id="3.30.559.10">
    <property type="entry name" value="Chloramphenicol acetyltransferase-like domain"/>
    <property type="match status" value="1"/>
</dbReference>
<dbReference type="InterPro" id="IPR001078">
    <property type="entry name" value="2-oxoacid_DH_actylTfrase"/>
</dbReference>
<dbReference type="Gene3D" id="4.10.320.10">
    <property type="entry name" value="E3-binding domain"/>
    <property type="match status" value="1"/>
</dbReference>
<dbReference type="SUPFAM" id="SSF52777">
    <property type="entry name" value="CoA-dependent acyltransferases"/>
    <property type="match status" value="1"/>
</dbReference>
<dbReference type="InterPro" id="IPR011053">
    <property type="entry name" value="Single_hybrid_motif"/>
</dbReference>
<gene>
    <name evidence="10" type="ORF">ACFSDB_07860</name>
</gene>
<evidence type="ECO:0000256" key="6">
    <source>
        <dbReference type="RuleBase" id="RU003423"/>
    </source>
</evidence>
<evidence type="ECO:0000256" key="3">
    <source>
        <dbReference type="ARBA" id="ARBA00022679"/>
    </source>
</evidence>
<dbReference type="InterPro" id="IPR004167">
    <property type="entry name" value="PSBD"/>
</dbReference>
<feature type="compositionally biased region" description="Basic residues" evidence="7">
    <location>
        <begin position="99"/>
        <end position="109"/>
    </location>
</feature>
<feature type="compositionally biased region" description="Basic and acidic residues" evidence="7">
    <location>
        <begin position="110"/>
        <end position="130"/>
    </location>
</feature>
<feature type="region of interest" description="Disordered" evidence="7">
    <location>
        <begin position="79"/>
        <end position="250"/>
    </location>
</feature>
<protein>
    <recommendedName>
        <fullName evidence="6">Dihydrolipoamide acetyltransferase component of pyruvate dehydrogenase complex</fullName>
        <ecNumber evidence="6">2.3.1.-</ecNumber>
    </recommendedName>
</protein>
<keyword evidence="5 6" id="KW-0012">Acyltransferase</keyword>
<dbReference type="Proteomes" id="UP001597273">
    <property type="component" value="Unassembled WGS sequence"/>
</dbReference>
<dbReference type="GO" id="GO:0016746">
    <property type="term" value="F:acyltransferase activity"/>
    <property type="evidence" value="ECO:0007669"/>
    <property type="project" value="UniProtKB-KW"/>
</dbReference>
<dbReference type="EMBL" id="JBHUFW010000005">
    <property type="protein sequence ID" value="MFD1862843.1"/>
    <property type="molecule type" value="Genomic_DNA"/>
</dbReference>
<reference evidence="11" key="1">
    <citation type="journal article" date="2019" name="Int. J. Syst. Evol. Microbiol.">
        <title>The Global Catalogue of Microorganisms (GCM) 10K type strain sequencing project: providing services to taxonomists for standard genome sequencing and annotation.</title>
        <authorList>
            <consortium name="The Broad Institute Genomics Platform"/>
            <consortium name="The Broad Institute Genome Sequencing Center for Infectious Disease"/>
            <person name="Wu L."/>
            <person name="Ma J."/>
        </authorList>
    </citation>
    <scope>NUCLEOTIDE SEQUENCE [LARGE SCALE GENOMIC DNA]</scope>
    <source>
        <strain evidence="11">CGMCC 1.15475</strain>
    </source>
</reference>
<feature type="compositionally biased region" description="Basic and acidic residues" evidence="7">
    <location>
        <begin position="79"/>
        <end position="89"/>
    </location>
</feature>
<dbReference type="Pfam" id="PF00364">
    <property type="entry name" value="Biotin_lipoyl"/>
    <property type="match status" value="1"/>
</dbReference>
<dbReference type="SUPFAM" id="SSF51230">
    <property type="entry name" value="Single hybrid motif"/>
    <property type="match status" value="1"/>
</dbReference>
<dbReference type="Pfam" id="PF00198">
    <property type="entry name" value="2-oxoacid_dh"/>
    <property type="match status" value="1"/>
</dbReference>
<dbReference type="PROSITE" id="PS51826">
    <property type="entry name" value="PSBD"/>
    <property type="match status" value="1"/>
</dbReference>
<dbReference type="RefSeq" id="WP_204891754.1">
    <property type="nucleotide sequence ID" value="NZ_JBHUFW010000005.1"/>
</dbReference>
<dbReference type="PANTHER" id="PTHR43178">
    <property type="entry name" value="DIHYDROLIPOAMIDE ACETYLTRANSFERASE COMPONENT OF PYRUVATE DEHYDROGENASE COMPLEX"/>
    <property type="match status" value="1"/>
</dbReference>
<name>A0ABW4QH66_9BACL</name>
<keyword evidence="11" id="KW-1185">Reference proteome</keyword>
<comment type="cofactor">
    <cofactor evidence="1 6">
        <name>(R)-lipoate</name>
        <dbReference type="ChEBI" id="CHEBI:83088"/>
    </cofactor>
</comment>
<accession>A0ABW4QH66</accession>
<dbReference type="Pfam" id="PF02817">
    <property type="entry name" value="E3_binding"/>
    <property type="match status" value="1"/>
</dbReference>
<evidence type="ECO:0000259" key="9">
    <source>
        <dbReference type="PROSITE" id="PS51826"/>
    </source>
</evidence>
<evidence type="ECO:0000256" key="5">
    <source>
        <dbReference type="ARBA" id="ARBA00023315"/>
    </source>
</evidence>
<keyword evidence="3 6" id="KW-0808">Transferase</keyword>
<proteinExistence type="inferred from homology"/>
<evidence type="ECO:0000256" key="1">
    <source>
        <dbReference type="ARBA" id="ARBA00001938"/>
    </source>
</evidence>